<evidence type="ECO:0000256" key="4">
    <source>
        <dbReference type="ARBA" id="ARBA00022833"/>
    </source>
</evidence>
<keyword evidence="4" id="KW-0862">Zinc</keyword>
<keyword evidence="3" id="KW-0863">Zinc-finger</keyword>
<evidence type="ECO:0000256" key="5">
    <source>
        <dbReference type="ARBA" id="ARBA00023242"/>
    </source>
</evidence>
<protein>
    <recommendedName>
        <fullName evidence="8">Zinc finger BED domain-containing protein 4</fullName>
    </recommendedName>
</protein>
<keyword evidence="2" id="KW-0479">Metal-binding</keyword>
<keyword evidence="7" id="KW-1185">Reference proteome</keyword>
<evidence type="ECO:0000256" key="2">
    <source>
        <dbReference type="ARBA" id="ARBA00022723"/>
    </source>
</evidence>
<keyword evidence="5" id="KW-0539">Nucleus</keyword>
<name>A0A9N9TBI2_DIABA</name>
<dbReference type="GO" id="GO:0005634">
    <property type="term" value="C:nucleus"/>
    <property type="evidence" value="ECO:0007669"/>
    <property type="project" value="UniProtKB-SubCell"/>
</dbReference>
<dbReference type="PANTHER" id="PTHR46481:SF10">
    <property type="entry name" value="ZINC FINGER BED DOMAIN-CONTAINING PROTEIN 39"/>
    <property type="match status" value="1"/>
</dbReference>
<organism evidence="6 7">
    <name type="scientific">Diabrotica balteata</name>
    <name type="common">Banded cucumber beetle</name>
    <dbReference type="NCBI Taxonomy" id="107213"/>
    <lineage>
        <taxon>Eukaryota</taxon>
        <taxon>Metazoa</taxon>
        <taxon>Ecdysozoa</taxon>
        <taxon>Arthropoda</taxon>
        <taxon>Hexapoda</taxon>
        <taxon>Insecta</taxon>
        <taxon>Pterygota</taxon>
        <taxon>Neoptera</taxon>
        <taxon>Endopterygota</taxon>
        <taxon>Coleoptera</taxon>
        <taxon>Polyphaga</taxon>
        <taxon>Cucujiformia</taxon>
        <taxon>Chrysomeloidea</taxon>
        <taxon>Chrysomelidae</taxon>
        <taxon>Galerucinae</taxon>
        <taxon>Diabroticina</taxon>
        <taxon>Diabroticites</taxon>
        <taxon>Diabrotica</taxon>
    </lineage>
</organism>
<dbReference type="AlphaFoldDB" id="A0A9N9TBI2"/>
<dbReference type="Proteomes" id="UP001153709">
    <property type="component" value="Chromosome 9"/>
</dbReference>
<dbReference type="PANTHER" id="PTHR46481">
    <property type="entry name" value="ZINC FINGER BED DOMAIN-CONTAINING PROTEIN 4"/>
    <property type="match status" value="1"/>
</dbReference>
<evidence type="ECO:0000256" key="1">
    <source>
        <dbReference type="ARBA" id="ARBA00004123"/>
    </source>
</evidence>
<dbReference type="InterPro" id="IPR052035">
    <property type="entry name" value="ZnF_BED_domain_contain"/>
</dbReference>
<accession>A0A9N9TBI2</accession>
<comment type="subcellular location">
    <subcellularLocation>
        <location evidence="1">Nucleus</location>
    </subcellularLocation>
</comment>
<gene>
    <name evidence="6" type="ORF">DIABBA_LOCUS13372</name>
</gene>
<evidence type="ECO:0000256" key="3">
    <source>
        <dbReference type="ARBA" id="ARBA00022771"/>
    </source>
</evidence>
<dbReference type="SUPFAM" id="SSF140996">
    <property type="entry name" value="Hermes dimerisation domain"/>
    <property type="match status" value="1"/>
</dbReference>
<evidence type="ECO:0000313" key="7">
    <source>
        <dbReference type="Proteomes" id="UP001153709"/>
    </source>
</evidence>
<dbReference type="EMBL" id="OU898284">
    <property type="protein sequence ID" value="CAG9840748.1"/>
    <property type="molecule type" value="Genomic_DNA"/>
</dbReference>
<dbReference type="InterPro" id="IPR012337">
    <property type="entry name" value="RNaseH-like_sf"/>
</dbReference>
<reference evidence="6" key="1">
    <citation type="submission" date="2022-01" db="EMBL/GenBank/DDBJ databases">
        <authorList>
            <person name="King R."/>
        </authorList>
    </citation>
    <scope>NUCLEOTIDE SEQUENCE</scope>
</reference>
<dbReference type="OrthoDB" id="10060245at2759"/>
<evidence type="ECO:0008006" key="8">
    <source>
        <dbReference type="Google" id="ProtNLM"/>
    </source>
</evidence>
<proteinExistence type="predicted"/>
<sequence>MIFLVVEDKGFREFVKILNPSYQLPDRKVISKTLLPALYEECRNKCIQIIRNAKTVCLTTNNWSSRNTESYMAVTAHFLDENFQLKSILLECSTMPGHHTSINLSQNILKIYNEWDIIDNILLVVSDNAPSIVGAIKKELQWKHFGCFAHTLNLVVKHSIAIPEVDNIIQKIKLIVGYFKRSCLSNEKLMNYQTQNAGPALKLLQAVPTRWNSVFYMLERFNQLEDIVKSTMALIDHNLETLTAEEWKISQQLCQILKQFEKVTKIISGENYNTASYVIPLINGLYDVCGHLKQKTYSETAMNVILDLEKGLRERFENIQNSQTLAICTFLDPRFKIL</sequence>
<evidence type="ECO:0000313" key="6">
    <source>
        <dbReference type="EMBL" id="CAG9840748.1"/>
    </source>
</evidence>
<dbReference type="SUPFAM" id="SSF53098">
    <property type="entry name" value="Ribonuclease H-like"/>
    <property type="match status" value="1"/>
</dbReference>
<dbReference type="GO" id="GO:0008270">
    <property type="term" value="F:zinc ion binding"/>
    <property type="evidence" value="ECO:0007669"/>
    <property type="project" value="UniProtKB-KW"/>
</dbReference>